<protein>
    <recommendedName>
        <fullName evidence="1">Hemerythrin-like domain-containing protein</fullName>
    </recommendedName>
</protein>
<gene>
    <name evidence="2" type="ORF">Poly59_11560</name>
</gene>
<dbReference type="Pfam" id="PF01814">
    <property type="entry name" value="Hemerythrin"/>
    <property type="match status" value="1"/>
</dbReference>
<comment type="caution">
    <text evidence="2">The sequence shown here is derived from an EMBL/GenBank/DDBJ whole genome shotgun (WGS) entry which is preliminary data.</text>
</comment>
<dbReference type="AlphaFoldDB" id="A0A5C6F9X7"/>
<dbReference type="EMBL" id="SJPX01000001">
    <property type="protein sequence ID" value="TWU58245.1"/>
    <property type="molecule type" value="Genomic_DNA"/>
</dbReference>
<sequence length="168" mass="19006">MERSISPIVGRTISDTKRRLSVNAAFLKDIKDDNRELKCLIDKLDPLAEHAQTAANHWPEITALLGDFRDQLALHFSLEEAFGYFEEAIEVAPQMSITAEQLRGEHTGLFESIRELADKASEISPDQIEKVSTFLTRLKQFRHTLEQHEEAEVNLILESFGDDLGNGD</sequence>
<evidence type="ECO:0000313" key="3">
    <source>
        <dbReference type="Proteomes" id="UP000317977"/>
    </source>
</evidence>
<reference evidence="2 3" key="1">
    <citation type="submission" date="2019-02" db="EMBL/GenBank/DDBJ databases">
        <title>Deep-cultivation of Planctomycetes and their phenomic and genomic characterization uncovers novel biology.</title>
        <authorList>
            <person name="Wiegand S."/>
            <person name="Jogler M."/>
            <person name="Boedeker C."/>
            <person name="Pinto D."/>
            <person name="Vollmers J."/>
            <person name="Rivas-Marin E."/>
            <person name="Kohn T."/>
            <person name="Peeters S.H."/>
            <person name="Heuer A."/>
            <person name="Rast P."/>
            <person name="Oberbeckmann S."/>
            <person name="Bunk B."/>
            <person name="Jeske O."/>
            <person name="Meyerdierks A."/>
            <person name="Storesund J.E."/>
            <person name="Kallscheuer N."/>
            <person name="Luecker S."/>
            <person name="Lage O.M."/>
            <person name="Pohl T."/>
            <person name="Merkel B.J."/>
            <person name="Hornburger P."/>
            <person name="Mueller R.-W."/>
            <person name="Bruemmer F."/>
            <person name="Labrenz M."/>
            <person name="Spormann A.M."/>
            <person name="Op Den Camp H."/>
            <person name="Overmann J."/>
            <person name="Amann R."/>
            <person name="Jetten M.S.M."/>
            <person name="Mascher T."/>
            <person name="Medema M.H."/>
            <person name="Devos D.P."/>
            <person name="Kaster A.-K."/>
            <person name="Ovreas L."/>
            <person name="Rohde M."/>
            <person name="Galperin M.Y."/>
            <person name="Jogler C."/>
        </authorList>
    </citation>
    <scope>NUCLEOTIDE SEQUENCE [LARGE SCALE GENOMIC DNA]</scope>
    <source>
        <strain evidence="2 3">Poly59</strain>
    </source>
</reference>
<name>A0A5C6F9X7_9BACT</name>
<organism evidence="2 3">
    <name type="scientific">Rubripirellula reticaptiva</name>
    <dbReference type="NCBI Taxonomy" id="2528013"/>
    <lineage>
        <taxon>Bacteria</taxon>
        <taxon>Pseudomonadati</taxon>
        <taxon>Planctomycetota</taxon>
        <taxon>Planctomycetia</taxon>
        <taxon>Pirellulales</taxon>
        <taxon>Pirellulaceae</taxon>
        <taxon>Rubripirellula</taxon>
    </lineage>
</organism>
<evidence type="ECO:0000259" key="1">
    <source>
        <dbReference type="Pfam" id="PF01814"/>
    </source>
</evidence>
<dbReference type="Proteomes" id="UP000317977">
    <property type="component" value="Unassembled WGS sequence"/>
</dbReference>
<dbReference type="InterPro" id="IPR012312">
    <property type="entry name" value="Hemerythrin-like"/>
</dbReference>
<feature type="domain" description="Hemerythrin-like" evidence="1">
    <location>
        <begin position="27"/>
        <end position="155"/>
    </location>
</feature>
<dbReference type="RefSeq" id="WP_146533015.1">
    <property type="nucleotide sequence ID" value="NZ_SJPX01000001.1"/>
</dbReference>
<dbReference type="OrthoDB" id="276004at2"/>
<accession>A0A5C6F9X7</accession>
<dbReference type="Gene3D" id="1.20.120.520">
    <property type="entry name" value="nmb1532 protein domain like"/>
    <property type="match status" value="1"/>
</dbReference>
<proteinExistence type="predicted"/>
<evidence type="ECO:0000313" key="2">
    <source>
        <dbReference type="EMBL" id="TWU58245.1"/>
    </source>
</evidence>
<keyword evidence="3" id="KW-1185">Reference proteome</keyword>